<dbReference type="InterPro" id="IPR003719">
    <property type="entry name" value="Phenazine_PhzF-like"/>
</dbReference>
<organism evidence="4">
    <name type="scientific">Candidatus Enterococcus dunnyi</name>
    <dbReference type="NCBI Taxonomy" id="1834192"/>
    <lineage>
        <taxon>Bacteria</taxon>
        <taxon>Bacillati</taxon>
        <taxon>Bacillota</taxon>
        <taxon>Bacilli</taxon>
        <taxon>Lactobacillales</taxon>
        <taxon>Enterococcaceae</taxon>
        <taxon>Enterococcus</taxon>
    </lineage>
</organism>
<gene>
    <name evidence="5" type="ORF">A5889_000318</name>
    <name evidence="4" type="ORF">A5889_001010</name>
</gene>
<dbReference type="Proteomes" id="UP000196151">
    <property type="component" value="Chromosome"/>
</dbReference>
<dbReference type="EMBL" id="CP147246">
    <property type="protein sequence ID" value="WYJ92839.1"/>
    <property type="molecule type" value="Genomic_DNA"/>
</dbReference>
<evidence type="ECO:0000313" key="6">
    <source>
        <dbReference type="Proteomes" id="UP000196151"/>
    </source>
</evidence>
<dbReference type="PIRSF" id="PIRSF016184">
    <property type="entry name" value="PhzC_PhzF"/>
    <property type="match status" value="1"/>
</dbReference>
<name>A0A200JEC1_9ENTE</name>
<accession>A0A200JEC1</accession>
<dbReference type="Pfam" id="PF02567">
    <property type="entry name" value="PhzC-PhzF"/>
    <property type="match status" value="1"/>
</dbReference>
<dbReference type="GO" id="GO:0005737">
    <property type="term" value="C:cytoplasm"/>
    <property type="evidence" value="ECO:0007669"/>
    <property type="project" value="TreeGrafter"/>
</dbReference>
<dbReference type="AlphaFoldDB" id="A0A200JEC1"/>
<proteinExistence type="inferred from homology"/>
<evidence type="ECO:0000313" key="4">
    <source>
        <dbReference type="EMBL" id="OUZ35534.1"/>
    </source>
</evidence>
<reference evidence="5" key="2">
    <citation type="submission" date="2017-05" db="EMBL/GenBank/DDBJ databases">
        <authorList>
            <consortium name="The Broad Institute Genomics Platform"/>
            <consortium name="The Broad Institute Genomic Center for Infectious Diseases"/>
            <person name="Earl A."/>
            <person name="Manson A."/>
            <person name="Schwartman J."/>
            <person name="Gilmore M."/>
            <person name="Abouelleil A."/>
            <person name="Cao P."/>
            <person name="Chapman S."/>
            <person name="Cusick C."/>
            <person name="Shea T."/>
            <person name="Young S."/>
            <person name="Neafsey D."/>
            <person name="Nusbaum C."/>
            <person name="Birren B."/>
        </authorList>
    </citation>
    <scope>NUCLEOTIDE SEQUENCE</scope>
    <source>
        <strain evidence="5">9D6_DIV0238</strain>
    </source>
</reference>
<dbReference type="EMBL" id="NIBQ01000001">
    <property type="protein sequence ID" value="OUZ35534.1"/>
    <property type="molecule type" value="Genomic_DNA"/>
</dbReference>
<comment type="similarity">
    <text evidence="1">Belongs to the PhzF family.</text>
</comment>
<evidence type="ECO:0008006" key="7">
    <source>
        <dbReference type="Google" id="ProtNLM"/>
    </source>
</evidence>
<evidence type="ECO:0000313" key="5">
    <source>
        <dbReference type="EMBL" id="WYJ92839.1"/>
    </source>
</evidence>
<dbReference type="GO" id="GO:0016853">
    <property type="term" value="F:isomerase activity"/>
    <property type="evidence" value="ECO:0007669"/>
    <property type="project" value="UniProtKB-KW"/>
</dbReference>
<reference evidence="4" key="1">
    <citation type="submission" date="2017-05" db="EMBL/GenBank/DDBJ databases">
        <title>The Genome Sequence of Enterococcus sp. 9D6_DIV0238.</title>
        <authorList>
            <consortium name="The Broad Institute Genomics Platform"/>
            <consortium name="The Broad Institute Genomic Center for Infectious Diseases"/>
            <person name="Earl A."/>
            <person name="Manson A."/>
            <person name="Schwartman J."/>
            <person name="Gilmore M."/>
            <person name="Abouelleil A."/>
            <person name="Cao P."/>
            <person name="Chapman S."/>
            <person name="Cusick C."/>
            <person name="Shea T."/>
            <person name="Young S."/>
            <person name="Neafsey D."/>
            <person name="Nusbaum C."/>
            <person name="Birren B."/>
        </authorList>
    </citation>
    <scope>NUCLEOTIDE SEQUENCE [LARGE SCALE GENOMIC DNA]</scope>
    <source>
        <strain evidence="4">9D6_DIV0238</strain>
    </source>
</reference>
<evidence type="ECO:0000256" key="3">
    <source>
        <dbReference type="PIRSR" id="PIRSR016184-1"/>
    </source>
</evidence>
<sequence length="291" mass="31805">MECSVLRVDAFTKVIGQGNPAGVVLNGDQYSTKEMQEIAKKVGFNETVFCCASDHADIKLRYFTPGHETPLCGHATMGSIFALYHGKGNQKRVIETKAGLLSVDYNDEQCEITMTQAEPKFIDFMGDKKALCQSLGIEKTDLDPSLPIQYGNTGSWTLLVPVKNETVLDKMSADTQCFPELLTEMSKASVHPFAVLSKEAAVMTARHFSSPFSGTKEDSVTGTASGVMGAYALNHIYLDDQRKEITVFQGKHVNRSGQVLVDVIRGEKAAHSVRITGTACLNEEIKITLDE</sequence>
<reference evidence="5" key="3">
    <citation type="submission" date="2024-03" db="EMBL/GenBank/DDBJ databases">
        <title>The Genome Sequence of Enterococcus sp. DIV0238c.</title>
        <authorList>
            <consortium name="The Broad Institute Genomics Platform"/>
            <consortium name="The Broad Institute Microbial Omics Core"/>
            <consortium name="The Broad Institute Genomic Center for Infectious Diseases"/>
            <person name="Earl A."/>
            <person name="Manson A."/>
            <person name="Gilmore M."/>
            <person name="Schwartman J."/>
            <person name="Shea T."/>
            <person name="Abouelleil A."/>
            <person name="Cao P."/>
            <person name="Chapman S."/>
            <person name="Cusick C."/>
            <person name="Young S."/>
            <person name="Neafsey D."/>
            <person name="Nusbaum C."/>
            <person name="Birren B."/>
        </authorList>
    </citation>
    <scope>NUCLEOTIDE SEQUENCE</scope>
    <source>
        <strain evidence="5">9D6_DIV0238</strain>
    </source>
</reference>
<keyword evidence="6" id="KW-1185">Reference proteome</keyword>
<dbReference type="SUPFAM" id="SSF54506">
    <property type="entry name" value="Diaminopimelate epimerase-like"/>
    <property type="match status" value="1"/>
</dbReference>
<dbReference type="PANTHER" id="PTHR13774:SF17">
    <property type="entry name" value="PHENAZINE BIOSYNTHESIS-LIKE DOMAIN-CONTAINING PROTEIN"/>
    <property type="match status" value="1"/>
</dbReference>
<dbReference type="NCBIfam" id="TIGR00654">
    <property type="entry name" value="PhzF_family"/>
    <property type="match status" value="1"/>
</dbReference>
<keyword evidence="2" id="KW-0413">Isomerase</keyword>
<feature type="active site" evidence="3">
    <location>
        <position position="46"/>
    </location>
</feature>
<dbReference type="PANTHER" id="PTHR13774">
    <property type="entry name" value="PHENAZINE BIOSYNTHESIS PROTEIN"/>
    <property type="match status" value="1"/>
</dbReference>
<protein>
    <recommendedName>
        <fullName evidence="7">PhzF family phenazine biosynthesis protein</fullName>
    </recommendedName>
</protein>
<dbReference type="Gene3D" id="3.10.310.10">
    <property type="entry name" value="Diaminopimelate Epimerase, Chain A, domain 1"/>
    <property type="match status" value="2"/>
</dbReference>
<dbReference type="RefSeq" id="WP_087640136.1">
    <property type="nucleotide sequence ID" value="NZ_CP147246.1"/>
</dbReference>
<evidence type="ECO:0000256" key="1">
    <source>
        <dbReference type="ARBA" id="ARBA00008270"/>
    </source>
</evidence>
<dbReference type="OrthoDB" id="9788221at2"/>
<evidence type="ECO:0000256" key="2">
    <source>
        <dbReference type="ARBA" id="ARBA00023235"/>
    </source>
</evidence>